<dbReference type="EC" id="3.1.4.-" evidence="4"/>
<dbReference type="AlphaFoldDB" id="A0A6P1LMR1"/>
<comment type="similarity">
    <text evidence="1 4">Belongs to the metallophosphoesterase superfamily. YfcE family.</text>
</comment>
<dbReference type="PROSITE" id="PS01269">
    <property type="entry name" value="UPF0025"/>
    <property type="match status" value="1"/>
</dbReference>
<dbReference type="EMBL" id="CP033512">
    <property type="protein sequence ID" value="QHG89812.1"/>
    <property type="molecule type" value="Genomic_DNA"/>
</dbReference>
<dbReference type="Proteomes" id="UP000464283">
    <property type="component" value="Chromosome"/>
</dbReference>
<dbReference type="NCBIfam" id="TIGR00040">
    <property type="entry name" value="yfcE"/>
    <property type="match status" value="1"/>
</dbReference>
<dbReference type="Gene3D" id="3.60.21.10">
    <property type="match status" value="1"/>
</dbReference>
<dbReference type="OrthoDB" id="9800565at2"/>
<keyword evidence="3" id="KW-0378">Hydrolase</keyword>
<dbReference type="PANTHER" id="PTHR11124">
    <property type="entry name" value="VACUOLAR SORTING PROTEIN VPS29"/>
    <property type="match status" value="1"/>
</dbReference>
<dbReference type="GO" id="GO:0016787">
    <property type="term" value="F:hydrolase activity"/>
    <property type="evidence" value="ECO:0007669"/>
    <property type="project" value="UniProtKB-UniRule"/>
</dbReference>
<dbReference type="InterPro" id="IPR000979">
    <property type="entry name" value="Phosphodiesterase_MJ0936/Vps29"/>
</dbReference>
<dbReference type="SUPFAM" id="SSF56300">
    <property type="entry name" value="Metallo-dependent phosphatases"/>
    <property type="match status" value="1"/>
</dbReference>
<name>A0A6P1LMR1_MALIO</name>
<evidence type="ECO:0000256" key="3">
    <source>
        <dbReference type="ARBA" id="ARBA00022801"/>
    </source>
</evidence>
<dbReference type="InterPro" id="IPR024654">
    <property type="entry name" value="Calcineurin-like_PHP_lpxH"/>
</dbReference>
<dbReference type="RefSeq" id="WP_004024742.1">
    <property type="nucleotide sequence ID" value="NZ_AGFP01000010.1"/>
</dbReference>
<comment type="cofactor">
    <cofactor evidence="4">
        <name>a divalent metal cation</name>
        <dbReference type="ChEBI" id="CHEBI:60240"/>
    </cofactor>
</comment>
<evidence type="ECO:0000313" key="7">
    <source>
        <dbReference type="Proteomes" id="UP000464283"/>
    </source>
</evidence>
<evidence type="ECO:0000256" key="2">
    <source>
        <dbReference type="ARBA" id="ARBA00022723"/>
    </source>
</evidence>
<gene>
    <name evidence="6" type="ORF">EER00_02855</name>
</gene>
<proteinExistence type="inferred from homology"/>
<dbReference type="InterPro" id="IPR029052">
    <property type="entry name" value="Metallo-depent_PP-like"/>
</dbReference>
<keyword evidence="2 4" id="KW-0479">Metal-binding</keyword>
<evidence type="ECO:0000259" key="5">
    <source>
        <dbReference type="Pfam" id="PF12850"/>
    </source>
</evidence>
<dbReference type="Pfam" id="PF12850">
    <property type="entry name" value="Metallophos_2"/>
    <property type="match status" value="1"/>
</dbReference>
<dbReference type="GeneID" id="96867121"/>
<feature type="domain" description="Calcineurin-like phosphoesterase" evidence="5">
    <location>
        <begin position="1"/>
        <end position="146"/>
    </location>
</feature>
<sequence>MKILIVSDTHGNISNLTKVINNNKYDYVIHAGDFCVGYSEIKKYVDYVVAGNNDFEGEKELFFEIDGIKFVLLHGEYFDSFFDYSNRYKKMVDHYSDKNVDVIISGHTHIEYCELISNVLCINPGSLYLPRNHSRTKTYAELIIENKKIIDCVIKELD</sequence>
<accession>A0A6P1LMR1</accession>
<evidence type="ECO:0000256" key="4">
    <source>
        <dbReference type="RuleBase" id="RU362039"/>
    </source>
</evidence>
<dbReference type="GO" id="GO:0046872">
    <property type="term" value="F:metal ion binding"/>
    <property type="evidence" value="ECO:0007669"/>
    <property type="project" value="UniProtKB-KW"/>
</dbReference>
<dbReference type="InterPro" id="IPR020935">
    <property type="entry name" value="PdiEstase_YfcE_CS"/>
</dbReference>
<organism evidence="6 7">
    <name type="scientific">Malacoplasma iowae 695</name>
    <dbReference type="NCBI Taxonomy" id="1048830"/>
    <lineage>
        <taxon>Bacteria</taxon>
        <taxon>Bacillati</taxon>
        <taxon>Mycoplasmatota</taxon>
        <taxon>Mycoplasmoidales</taxon>
        <taxon>Mycoplasmoidaceae</taxon>
        <taxon>Malacoplasma</taxon>
    </lineage>
</organism>
<protein>
    <recommendedName>
        <fullName evidence="4">Phosphoesterase</fullName>
        <ecNumber evidence="4">3.1.4.-</ecNumber>
    </recommendedName>
</protein>
<evidence type="ECO:0000256" key="1">
    <source>
        <dbReference type="ARBA" id="ARBA00008950"/>
    </source>
</evidence>
<reference evidence="7" key="1">
    <citation type="submission" date="2018-11" db="EMBL/GenBank/DDBJ databases">
        <title>The first complete genome sequence of Mycoplasma iowae strain 695.</title>
        <authorList>
            <person name="Ghanem M."/>
            <person name="El-Gazzar M."/>
        </authorList>
    </citation>
    <scope>NUCLEOTIDE SEQUENCE [LARGE SCALE GENOMIC DNA]</scope>
    <source>
        <strain evidence="7">695</strain>
    </source>
</reference>
<evidence type="ECO:0000313" key="6">
    <source>
        <dbReference type="EMBL" id="QHG89812.1"/>
    </source>
</evidence>
<dbReference type="KEGG" id="miw:EER00_02855"/>